<keyword evidence="1" id="KW-0812">Transmembrane</keyword>
<gene>
    <name evidence="2" type="ORF">QNH46_03575</name>
</gene>
<sequence length="192" mass="20699">MPSLNKPVTPRTLGGESSTLILKRTVIVAIFAAVAVVLSLIESLIPINMGVPGAKLGLANIMVLTCLYFLRARDALMMVLLKTLLTAFIFGTFSSFLFSIMGALFSFAAMWFLLLAGRKRLSMIGISIVGGIAHNIGQLTAASLYFLTTKIFYYLPMLLITGVLTGIAVGIAVRYLIPALSRLSLFESFLAD</sequence>
<feature type="transmembrane region" description="Helical" evidence="1">
    <location>
        <begin position="84"/>
        <end position="114"/>
    </location>
</feature>
<dbReference type="Pfam" id="PF07456">
    <property type="entry name" value="Hpre_diP_synt_I"/>
    <property type="match status" value="1"/>
</dbReference>
<reference evidence="2" key="1">
    <citation type="submission" date="2023-05" db="EMBL/GenBank/DDBJ databases">
        <title>Comparative genomics of Bacillaceae isolates and their secondary metabolite potential.</title>
        <authorList>
            <person name="Song L."/>
            <person name="Nielsen L.J."/>
            <person name="Mohite O."/>
            <person name="Xu X."/>
            <person name="Weber T."/>
            <person name="Kovacs A.T."/>
        </authorList>
    </citation>
    <scope>NUCLEOTIDE SEQUENCE</scope>
    <source>
        <strain evidence="2">B2_4</strain>
    </source>
</reference>
<dbReference type="KEGG" id="pwn:QNH46_03575"/>
<evidence type="ECO:0000256" key="1">
    <source>
        <dbReference type="SAM" id="Phobius"/>
    </source>
</evidence>
<dbReference type="AlphaFoldDB" id="A0AA95I9B2"/>
<evidence type="ECO:0000313" key="3">
    <source>
        <dbReference type="Proteomes" id="UP001177943"/>
    </source>
</evidence>
<accession>A0AA95I9B2</accession>
<keyword evidence="1" id="KW-0472">Membrane</keyword>
<dbReference type="InterPro" id="IPR014535">
    <property type="entry name" value="Hpre_diP_synt_I"/>
</dbReference>
<feature type="transmembrane region" description="Helical" evidence="1">
    <location>
        <begin position="53"/>
        <end position="72"/>
    </location>
</feature>
<proteinExistence type="predicted"/>
<protein>
    <submittedName>
        <fullName evidence="2">Gx transporter family protein</fullName>
    </submittedName>
</protein>
<organism evidence="2 3">
    <name type="scientific">Paenibacillus woosongensis</name>
    <dbReference type="NCBI Taxonomy" id="307580"/>
    <lineage>
        <taxon>Bacteria</taxon>
        <taxon>Bacillati</taxon>
        <taxon>Bacillota</taxon>
        <taxon>Bacilli</taxon>
        <taxon>Bacillales</taxon>
        <taxon>Paenibacillaceae</taxon>
        <taxon>Paenibacillus</taxon>
    </lineage>
</organism>
<dbReference type="PIRSF" id="PIRSF027391">
    <property type="entry name" value="Hpre_diP_synt_I"/>
    <property type="match status" value="1"/>
</dbReference>
<dbReference type="Proteomes" id="UP001177943">
    <property type="component" value="Chromosome"/>
</dbReference>
<dbReference type="Gene3D" id="1.10.1760.20">
    <property type="match status" value="1"/>
</dbReference>
<feature type="transmembrane region" description="Helical" evidence="1">
    <location>
        <begin position="20"/>
        <end position="41"/>
    </location>
</feature>
<dbReference type="RefSeq" id="WP_283926957.1">
    <property type="nucleotide sequence ID" value="NZ_CP126084.1"/>
</dbReference>
<feature type="transmembrane region" description="Helical" evidence="1">
    <location>
        <begin position="153"/>
        <end position="177"/>
    </location>
</feature>
<evidence type="ECO:0000313" key="2">
    <source>
        <dbReference type="EMBL" id="WHX49774.1"/>
    </source>
</evidence>
<keyword evidence="1" id="KW-1133">Transmembrane helix</keyword>
<dbReference type="InterPro" id="IPR010898">
    <property type="entry name" value="Hpre_diP_synth_I"/>
</dbReference>
<name>A0AA95I9B2_9BACL</name>
<feature type="transmembrane region" description="Helical" evidence="1">
    <location>
        <begin position="121"/>
        <end position="147"/>
    </location>
</feature>
<dbReference type="EMBL" id="CP126084">
    <property type="protein sequence ID" value="WHX49774.1"/>
    <property type="molecule type" value="Genomic_DNA"/>
</dbReference>